<keyword evidence="3" id="KW-0175">Coiled coil</keyword>
<dbReference type="Pfam" id="PF00005">
    <property type="entry name" value="ABC_tran"/>
    <property type="match status" value="2"/>
</dbReference>
<dbReference type="InterPro" id="IPR017871">
    <property type="entry name" value="ABC_transporter-like_CS"/>
</dbReference>
<gene>
    <name evidence="5" type="ORF">ACFSJF_05245</name>
</gene>
<keyword evidence="1" id="KW-0547">Nucleotide-binding</keyword>
<sequence length="474" mass="54821">MLKPIFKQVNLNINENWKLGLVGRNGRGKTTLLKILLNQLEYEGTIQTSLDFKYFPLYPKGHEDLTVLDLLLKHNPTIDIWQIERELTHMDLPRDILDQKFKVLSGGEQTKLILIELFLNENSFPLIDEPTNNLDLHGRQIVGRYLNNKKGFIVISHDESFLNQFVDHVLAINKESIDLITGNIDTWKYEKANADMLSEEKNSKLKAEIQRLNDVSRQVSSWGIKKENSTKDAAERRIAAKQMKRSKAVKKRTEEMIEEKQGLINNIENVSDLKMKVEQPRKQVLFFREFSVLRDGIPLFEPINIDVYPTERFFIEGKNGVGKSSLLNFILGEEQLETIGECKISLPENLSILSQKNQEEVGYSSLIDQLTSKDEKEEFWHLLHQLGIKRSSFSDKSSINWSSGEQKKVFLANALLGNNELFIWDEVTNYLDIMVINQLIDTINKYRPTMISVDHNEYFVDAIATKIVELKTFF</sequence>
<dbReference type="InterPro" id="IPR051309">
    <property type="entry name" value="ABCF_ATPase"/>
</dbReference>
<dbReference type="RefSeq" id="WP_377555414.1">
    <property type="nucleotide sequence ID" value="NZ_JBHUMI010000008.1"/>
</dbReference>
<dbReference type="EMBL" id="JBHUHQ010000009">
    <property type="protein sequence ID" value="MFD2043683.1"/>
    <property type="molecule type" value="Genomic_DNA"/>
</dbReference>
<dbReference type="SUPFAM" id="SSF52540">
    <property type="entry name" value="P-loop containing nucleoside triphosphate hydrolases"/>
    <property type="match status" value="2"/>
</dbReference>
<evidence type="ECO:0000256" key="2">
    <source>
        <dbReference type="ARBA" id="ARBA00022840"/>
    </source>
</evidence>
<evidence type="ECO:0000256" key="1">
    <source>
        <dbReference type="ARBA" id="ARBA00022741"/>
    </source>
</evidence>
<feature type="domain" description="ABC transporter" evidence="4">
    <location>
        <begin position="2"/>
        <end position="199"/>
    </location>
</feature>
<dbReference type="Proteomes" id="UP001597383">
    <property type="component" value="Unassembled WGS sequence"/>
</dbReference>
<dbReference type="InterPro" id="IPR027417">
    <property type="entry name" value="P-loop_NTPase"/>
</dbReference>
<organism evidence="5 6">
    <name type="scientific">Ornithinibacillus salinisoli</name>
    <dbReference type="NCBI Taxonomy" id="1848459"/>
    <lineage>
        <taxon>Bacteria</taxon>
        <taxon>Bacillati</taxon>
        <taxon>Bacillota</taxon>
        <taxon>Bacilli</taxon>
        <taxon>Bacillales</taxon>
        <taxon>Bacillaceae</taxon>
        <taxon>Ornithinibacillus</taxon>
    </lineage>
</organism>
<dbReference type="InterPro" id="IPR003593">
    <property type="entry name" value="AAA+_ATPase"/>
</dbReference>
<keyword evidence="2 5" id="KW-0067">ATP-binding</keyword>
<keyword evidence="6" id="KW-1185">Reference proteome</keyword>
<protein>
    <submittedName>
        <fullName evidence="5">ATP-binding cassette domain-containing protein</fullName>
    </submittedName>
</protein>
<dbReference type="InterPro" id="IPR003439">
    <property type="entry name" value="ABC_transporter-like_ATP-bd"/>
</dbReference>
<comment type="caution">
    <text evidence="5">The sequence shown here is derived from an EMBL/GenBank/DDBJ whole genome shotgun (WGS) entry which is preliminary data.</text>
</comment>
<evidence type="ECO:0000256" key="3">
    <source>
        <dbReference type="SAM" id="Coils"/>
    </source>
</evidence>
<feature type="coiled-coil region" evidence="3">
    <location>
        <begin position="224"/>
        <end position="270"/>
    </location>
</feature>
<evidence type="ECO:0000259" key="4">
    <source>
        <dbReference type="PROSITE" id="PS50893"/>
    </source>
</evidence>
<dbReference type="GO" id="GO:0005524">
    <property type="term" value="F:ATP binding"/>
    <property type="evidence" value="ECO:0007669"/>
    <property type="project" value="UniProtKB-KW"/>
</dbReference>
<dbReference type="Gene3D" id="3.40.50.300">
    <property type="entry name" value="P-loop containing nucleotide triphosphate hydrolases"/>
    <property type="match status" value="2"/>
</dbReference>
<dbReference type="PANTHER" id="PTHR42855">
    <property type="entry name" value="ABC TRANSPORTER ATP-BINDING SUBUNIT"/>
    <property type="match status" value="1"/>
</dbReference>
<dbReference type="PROSITE" id="PS00211">
    <property type="entry name" value="ABC_TRANSPORTER_1"/>
    <property type="match status" value="1"/>
</dbReference>
<dbReference type="PROSITE" id="PS50893">
    <property type="entry name" value="ABC_TRANSPORTER_2"/>
    <property type="match status" value="1"/>
</dbReference>
<dbReference type="SMART" id="SM00382">
    <property type="entry name" value="AAA"/>
    <property type="match status" value="2"/>
</dbReference>
<dbReference type="PANTHER" id="PTHR42855:SF2">
    <property type="entry name" value="DRUG RESISTANCE ABC TRANSPORTER,ATP-BINDING PROTEIN"/>
    <property type="match status" value="1"/>
</dbReference>
<dbReference type="CDD" id="cd03221">
    <property type="entry name" value="ABCF_EF-3"/>
    <property type="match status" value="1"/>
</dbReference>
<reference evidence="6" key="1">
    <citation type="journal article" date="2019" name="Int. J. Syst. Evol. Microbiol.">
        <title>The Global Catalogue of Microorganisms (GCM) 10K type strain sequencing project: providing services to taxonomists for standard genome sequencing and annotation.</title>
        <authorList>
            <consortium name="The Broad Institute Genomics Platform"/>
            <consortium name="The Broad Institute Genome Sequencing Center for Infectious Disease"/>
            <person name="Wu L."/>
            <person name="Ma J."/>
        </authorList>
    </citation>
    <scope>NUCLEOTIDE SEQUENCE [LARGE SCALE GENOMIC DNA]</scope>
    <source>
        <strain evidence="6">R28</strain>
    </source>
</reference>
<evidence type="ECO:0000313" key="5">
    <source>
        <dbReference type="EMBL" id="MFD2043683.1"/>
    </source>
</evidence>
<accession>A0ABW4VVU0</accession>
<evidence type="ECO:0000313" key="6">
    <source>
        <dbReference type="Proteomes" id="UP001597383"/>
    </source>
</evidence>
<name>A0ABW4VVU0_9BACI</name>
<proteinExistence type="predicted"/>